<dbReference type="InterPro" id="IPR056171">
    <property type="entry name" value="PolC_DP2_central_dom"/>
</dbReference>
<dbReference type="AlphaFoldDB" id="X1RC54"/>
<evidence type="ECO:0000259" key="1">
    <source>
        <dbReference type="Pfam" id="PF24844"/>
    </source>
</evidence>
<dbReference type="Pfam" id="PF24844">
    <property type="entry name" value="PolC_DP2_central"/>
    <property type="match status" value="1"/>
</dbReference>
<protein>
    <recommendedName>
        <fullName evidence="1">DNA polymerase II large subunit DP2 central domain-containing protein</fullName>
    </recommendedName>
</protein>
<dbReference type="GO" id="GO:0003887">
    <property type="term" value="F:DNA-directed DNA polymerase activity"/>
    <property type="evidence" value="ECO:0007669"/>
    <property type="project" value="InterPro"/>
</dbReference>
<organism evidence="2">
    <name type="scientific">marine sediment metagenome</name>
    <dbReference type="NCBI Taxonomy" id="412755"/>
    <lineage>
        <taxon>unclassified sequences</taxon>
        <taxon>metagenomes</taxon>
        <taxon>ecological metagenomes</taxon>
    </lineage>
</organism>
<feature type="non-terminal residue" evidence="2">
    <location>
        <position position="119"/>
    </location>
</feature>
<dbReference type="InterPro" id="IPR004475">
    <property type="entry name" value="PolC_DP2"/>
</dbReference>
<dbReference type="GO" id="GO:0003677">
    <property type="term" value="F:DNA binding"/>
    <property type="evidence" value="ECO:0007669"/>
    <property type="project" value="InterPro"/>
</dbReference>
<gene>
    <name evidence="2" type="ORF">S06H3_64426</name>
</gene>
<proteinExistence type="predicted"/>
<dbReference type="EMBL" id="BARV01043031">
    <property type="protein sequence ID" value="GAI53169.1"/>
    <property type="molecule type" value="Genomic_DNA"/>
</dbReference>
<evidence type="ECO:0000313" key="2">
    <source>
        <dbReference type="EMBL" id="GAI53169.1"/>
    </source>
</evidence>
<reference evidence="2" key="1">
    <citation type="journal article" date="2014" name="Front. Microbiol.">
        <title>High frequency of phylogenetically diverse reductive dehalogenase-homologous genes in deep subseafloor sedimentary metagenomes.</title>
        <authorList>
            <person name="Kawai M."/>
            <person name="Futagami T."/>
            <person name="Toyoda A."/>
            <person name="Takaki Y."/>
            <person name="Nishi S."/>
            <person name="Hori S."/>
            <person name="Arai W."/>
            <person name="Tsubouchi T."/>
            <person name="Morono Y."/>
            <person name="Uchiyama I."/>
            <person name="Ito T."/>
            <person name="Fujiyama A."/>
            <person name="Inagaki F."/>
            <person name="Takami H."/>
        </authorList>
    </citation>
    <scope>NUCLEOTIDE SEQUENCE</scope>
    <source>
        <strain evidence="2">Expedition CK06-06</strain>
    </source>
</reference>
<sequence>RARTAGLASTAINPASMFLLDSFITVGTQMKTERPGKGTIGTPCDQIEGPIVLLQNGDLIQINNVKDIRRDVKQIVDLGEILIPYGEFIENNALLPDSSYVTEWWIQDLQKTKNCLPKD</sequence>
<dbReference type="GO" id="GO:0006260">
    <property type="term" value="P:DNA replication"/>
    <property type="evidence" value="ECO:0007669"/>
    <property type="project" value="InterPro"/>
</dbReference>
<name>X1RC54_9ZZZZ</name>
<dbReference type="PANTHER" id="PTHR42210:SF1">
    <property type="entry name" value="DNA POLYMERASE II LARGE SUBUNIT"/>
    <property type="match status" value="1"/>
</dbReference>
<accession>X1RC54</accession>
<feature type="non-terminal residue" evidence="2">
    <location>
        <position position="1"/>
    </location>
</feature>
<comment type="caution">
    <text evidence="2">The sequence shown here is derived from an EMBL/GenBank/DDBJ whole genome shotgun (WGS) entry which is preliminary data.</text>
</comment>
<dbReference type="PANTHER" id="PTHR42210">
    <property type="entry name" value="DNA POLYMERASE II LARGE SUBUNIT"/>
    <property type="match status" value="1"/>
</dbReference>
<feature type="domain" description="DNA polymerase II large subunit DP2 central" evidence="1">
    <location>
        <begin position="1"/>
        <end position="112"/>
    </location>
</feature>